<comment type="caution">
    <text evidence="1">The sequence shown here is derived from an EMBL/GenBank/DDBJ whole genome shotgun (WGS) entry which is preliminary data.</text>
</comment>
<sequence length="98" mass="10590">MVALRLRGDVGLEVRGHVALGASQPQPLKGAANAIGELPEDVKIDRLASNRLRFELFALDGHQRAATRKLALAFAQAFRAAKIGDYLGQDIAKPARFL</sequence>
<dbReference type="Proteomes" id="UP000485880">
    <property type="component" value="Unassembled WGS sequence"/>
</dbReference>
<accession>A0A8B6MD00</accession>
<evidence type="ECO:0000313" key="1">
    <source>
        <dbReference type="EMBL" id="VTZ52188.1"/>
    </source>
</evidence>
<dbReference type="EMBL" id="CABFMQ020000131">
    <property type="protein sequence ID" value="VTZ52188.1"/>
    <property type="molecule type" value="Genomic_DNA"/>
</dbReference>
<name>A0A8B6MD00_METTU</name>
<proteinExistence type="predicted"/>
<keyword evidence="2" id="KW-1185">Reference proteome</keyword>
<gene>
    <name evidence="1" type="ORF">MPC4_70076</name>
</gene>
<dbReference type="AlphaFoldDB" id="A0A8B6MD00"/>
<evidence type="ECO:0000313" key="2">
    <source>
        <dbReference type="Proteomes" id="UP000485880"/>
    </source>
</evidence>
<organism evidence="1 2">
    <name type="scientific">Methylocella tundrae</name>
    <dbReference type="NCBI Taxonomy" id="227605"/>
    <lineage>
        <taxon>Bacteria</taxon>
        <taxon>Pseudomonadati</taxon>
        <taxon>Pseudomonadota</taxon>
        <taxon>Alphaproteobacteria</taxon>
        <taxon>Hyphomicrobiales</taxon>
        <taxon>Beijerinckiaceae</taxon>
        <taxon>Methylocella</taxon>
    </lineage>
</organism>
<protein>
    <submittedName>
        <fullName evidence="1">Uncharacterized protein</fullName>
    </submittedName>
</protein>
<reference evidence="1 2" key="1">
    <citation type="submission" date="2019-05" db="EMBL/GenBank/DDBJ databases">
        <authorList>
            <person name="Farhan Ul Haque M."/>
        </authorList>
    </citation>
    <scope>NUCLEOTIDE SEQUENCE [LARGE SCALE GENOMIC DNA]</scope>
    <source>
        <strain evidence="1">2</strain>
    </source>
</reference>